<dbReference type="Proteomes" id="UP001164929">
    <property type="component" value="Chromosome 6"/>
</dbReference>
<keyword evidence="2" id="KW-0812">Transmembrane</keyword>
<evidence type="ECO:0000313" key="3">
    <source>
        <dbReference type="EMBL" id="KAJ6991776.1"/>
    </source>
</evidence>
<keyword evidence="2" id="KW-0472">Membrane</keyword>
<dbReference type="AlphaFoldDB" id="A0AAD6QJW8"/>
<evidence type="ECO:0000313" key="4">
    <source>
        <dbReference type="Proteomes" id="UP001164929"/>
    </source>
</evidence>
<feature type="region of interest" description="Disordered" evidence="1">
    <location>
        <begin position="42"/>
        <end position="64"/>
    </location>
</feature>
<gene>
    <name evidence="3" type="ORF">NC653_015192</name>
</gene>
<reference evidence="3" key="1">
    <citation type="journal article" date="2023" name="Mol. Ecol. Resour.">
        <title>Chromosome-level genome assembly of a triploid poplar Populus alba 'Berolinensis'.</title>
        <authorList>
            <person name="Chen S."/>
            <person name="Yu Y."/>
            <person name="Wang X."/>
            <person name="Wang S."/>
            <person name="Zhang T."/>
            <person name="Zhou Y."/>
            <person name="He R."/>
            <person name="Meng N."/>
            <person name="Wang Y."/>
            <person name="Liu W."/>
            <person name="Liu Z."/>
            <person name="Liu J."/>
            <person name="Guo Q."/>
            <person name="Huang H."/>
            <person name="Sederoff R.R."/>
            <person name="Wang G."/>
            <person name="Qu G."/>
            <person name="Chen S."/>
        </authorList>
    </citation>
    <scope>NUCLEOTIDE SEQUENCE</scope>
    <source>
        <strain evidence="3">SC-2020</strain>
    </source>
</reference>
<sequence length="211" mass="23970">MITVQQFASHQGNFLPGPKVAFDAAVSRRWFCERNRIRISSCNTGSESSSRVDPWRSSFSSPATSDDSILVAQKTEMTFFMLLVSAALSFRFRWLLWTEVPATFSKCLGNDSLEDEYFLILLHLLGVCWLGTCFYTLEFSLPSSFLEDRRLIEYKAFKRRFTSSLIAAQDDLGNLDSFDGRRTGQFLQKIIHIKGLLNFALGNLVHNSLLA</sequence>
<feature type="transmembrane region" description="Helical" evidence="2">
    <location>
        <begin position="79"/>
        <end position="97"/>
    </location>
</feature>
<keyword evidence="4" id="KW-1185">Reference proteome</keyword>
<comment type="caution">
    <text evidence="3">The sequence shown here is derived from an EMBL/GenBank/DDBJ whole genome shotgun (WGS) entry which is preliminary data.</text>
</comment>
<evidence type="ECO:0000256" key="1">
    <source>
        <dbReference type="SAM" id="MobiDB-lite"/>
    </source>
</evidence>
<evidence type="ECO:0000256" key="2">
    <source>
        <dbReference type="SAM" id="Phobius"/>
    </source>
</evidence>
<feature type="transmembrane region" description="Helical" evidence="2">
    <location>
        <begin position="117"/>
        <end position="137"/>
    </location>
</feature>
<protein>
    <submittedName>
        <fullName evidence="3">Uncharacterized protein</fullName>
    </submittedName>
</protein>
<proteinExistence type="predicted"/>
<accession>A0AAD6QJW8</accession>
<organism evidence="3 4">
    <name type="scientific">Populus alba x Populus x berolinensis</name>
    <dbReference type="NCBI Taxonomy" id="444605"/>
    <lineage>
        <taxon>Eukaryota</taxon>
        <taxon>Viridiplantae</taxon>
        <taxon>Streptophyta</taxon>
        <taxon>Embryophyta</taxon>
        <taxon>Tracheophyta</taxon>
        <taxon>Spermatophyta</taxon>
        <taxon>Magnoliopsida</taxon>
        <taxon>eudicotyledons</taxon>
        <taxon>Gunneridae</taxon>
        <taxon>Pentapetalae</taxon>
        <taxon>rosids</taxon>
        <taxon>fabids</taxon>
        <taxon>Malpighiales</taxon>
        <taxon>Salicaceae</taxon>
        <taxon>Saliceae</taxon>
        <taxon>Populus</taxon>
    </lineage>
</organism>
<dbReference type="EMBL" id="JAQIZT010000006">
    <property type="protein sequence ID" value="KAJ6991776.1"/>
    <property type="molecule type" value="Genomic_DNA"/>
</dbReference>
<keyword evidence="2" id="KW-1133">Transmembrane helix</keyword>
<name>A0AAD6QJW8_9ROSI</name>
<feature type="compositionally biased region" description="Polar residues" evidence="1">
    <location>
        <begin position="42"/>
        <end position="51"/>
    </location>
</feature>